<accession>A0A3B0Z148</accession>
<reference evidence="3" key="1">
    <citation type="submission" date="2018-06" db="EMBL/GenBank/DDBJ databases">
        <authorList>
            <person name="Zhirakovskaya E."/>
        </authorList>
    </citation>
    <scope>NUCLEOTIDE SEQUENCE</scope>
</reference>
<protein>
    <recommendedName>
        <fullName evidence="2">Inner membrane protein YgaP-like transmembrane domain-containing protein</fullName>
    </recommendedName>
</protein>
<keyword evidence="1" id="KW-1133">Transmembrane helix</keyword>
<feature type="transmembrane region" description="Helical" evidence="1">
    <location>
        <begin position="40"/>
        <end position="64"/>
    </location>
</feature>
<evidence type="ECO:0000259" key="2">
    <source>
        <dbReference type="Pfam" id="PF11127"/>
    </source>
</evidence>
<dbReference type="EMBL" id="UOFM01000439">
    <property type="protein sequence ID" value="VAW81983.1"/>
    <property type="molecule type" value="Genomic_DNA"/>
</dbReference>
<gene>
    <name evidence="3" type="ORF">MNBD_GAMMA14-2141</name>
</gene>
<organism evidence="3">
    <name type="scientific">hydrothermal vent metagenome</name>
    <dbReference type="NCBI Taxonomy" id="652676"/>
    <lineage>
        <taxon>unclassified sequences</taxon>
        <taxon>metagenomes</taxon>
        <taxon>ecological metagenomes</taxon>
    </lineage>
</organism>
<evidence type="ECO:0000256" key="1">
    <source>
        <dbReference type="SAM" id="Phobius"/>
    </source>
</evidence>
<evidence type="ECO:0000313" key="3">
    <source>
        <dbReference type="EMBL" id="VAW81983.1"/>
    </source>
</evidence>
<dbReference type="InterPro" id="IPR021309">
    <property type="entry name" value="YgaP-like_TM"/>
</dbReference>
<keyword evidence="1" id="KW-0812">Transmembrane</keyword>
<keyword evidence="1" id="KW-0472">Membrane</keyword>
<proteinExistence type="predicted"/>
<feature type="transmembrane region" description="Helical" evidence="1">
    <location>
        <begin position="12"/>
        <end position="28"/>
    </location>
</feature>
<dbReference type="Pfam" id="PF11127">
    <property type="entry name" value="YgaP-like_TM"/>
    <property type="match status" value="1"/>
</dbReference>
<dbReference type="AlphaFoldDB" id="A0A3B0Z148"/>
<name>A0A3B0Z148_9ZZZZ</name>
<feature type="domain" description="Inner membrane protein YgaP-like transmembrane" evidence="2">
    <location>
        <begin position="4"/>
        <end position="70"/>
    </location>
</feature>
<sequence>MHFRKNIGTLDMVLRIGLSAAAIYAGFIDTDIINDALSSVVVGIIGALNLVVALIRFCPLYAVAGINTNAID</sequence>